<reference evidence="5 6" key="1">
    <citation type="journal article" date="2019" name="Nat. Plants">
        <title>Stout camphor tree genome fills gaps in understanding of flowering plant genome evolution.</title>
        <authorList>
            <person name="Chaw S.M."/>
            <person name="Liu Y.C."/>
            <person name="Wu Y.W."/>
            <person name="Wang H.Y."/>
            <person name="Lin C.I."/>
            <person name="Wu C.S."/>
            <person name="Ke H.M."/>
            <person name="Chang L.Y."/>
            <person name="Hsu C.Y."/>
            <person name="Yang H.T."/>
            <person name="Sudianto E."/>
            <person name="Hsu M.H."/>
            <person name="Wu K.P."/>
            <person name="Wang L.N."/>
            <person name="Leebens-Mack J.H."/>
            <person name="Tsai I.J."/>
        </authorList>
    </citation>
    <scope>NUCLEOTIDE SEQUENCE [LARGE SCALE GENOMIC DNA]</scope>
    <source>
        <strain evidence="6">cv. Chaw 1501</strain>
        <tissue evidence="5">Young leaves</tissue>
    </source>
</reference>
<evidence type="ECO:0000256" key="2">
    <source>
        <dbReference type="ARBA" id="ARBA00023242"/>
    </source>
</evidence>
<dbReference type="EMBL" id="QPKB01000003">
    <property type="protein sequence ID" value="RWR80277.1"/>
    <property type="molecule type" value="Genomic_DNA"/>
</dbReference>
<evidence type="ECO:0000259" key="4">
    <source>
        <dbReference type="PROSITE" id="PS51017"/>
    </source>
</evidence>
<proteinExistence type="predicted"/>
<dbReference type="PANTHER" id="PTHR31319">
    <property type="entry name" value="ZINC FINGER PROTEIN CONSTANS-LIKE 4"/>
    <property type="match status" value="1"/>
</dbReference>
<keyword evidence="2 3" id="KW-0539">Nucleus</keyword>
<organism evidence="5 6">
    <name type="scientific">Cinnamomum micranthum f. kanehirae</name>
    <dbReference type="NCBI Taxonomy" id="337451"/>
    <lineage>
        <taxon>Eukaryota</taxon>
        <taxon>Viridiplantae</taxon>
        <taxon>Streptophyta</taxon>
        <taxon>Embryophyta</taxon>
        <taxon>Tracheophyta</taxon>
        <taxon>Spermatophyta</taxon>
        <taxon>Magnoliopsida</taxon>
        <taxon>Magnoliidae</taxon>
        <taxon>Laurales</taxon>
        <taxon>Lauraceae</taxon>
        <taxon>Cinnamomum</taxon>
    </lineage>
</organism>
<dbReference type="InterPro" id="IPR045281">
    <property type="entry name" value="CONSTANS-like"/>
</dbReference>
<dbReference type="Proteomes" id="UP000283530">
    <property type="component" value="Unassembled WGS sequence"/>
</dbReference>
<dbReference type="InterPro" id="IPR010402">
    <property type="entry name" value="CCT_domain"/>
</dbReference>
<dbReference type="GO" id="GO:0009909">
    <property type="term" value="P:regulation of flower development"/>
    <property type="evidence" value="ECO:0007669"/>
    <property type="project" value="InterPro"/>
</dbReference>
<evidence type="ECO:0000256" key="1">
    <source>
        <dbReference type="ARBA" id="ARBA00004123"/>
    </source>
</evidence>
<keyword evidence="6" id="KW-1185">Reference proteome</keyword>
<protein>
    <submittedName>
        <fullName evidence="5">CCT domain-containing protein</fullName>
    </submittedName>
</protein>
<dbReference type="PANTHER" id="PTHR31319:SF71">
    <property type="entry name" value="CCT MOTIF FAMILY PROTEIN"/>
    <property type="match status" value="1"/>
</dbReference>
<gene>
    <name evidence="5" type="ORF">CKAN_00890900</name>
</gene>
<sequence>MNAESEFLFPYFQQQQSFFPLEQVQVYHPLHKSTARSNIVQTTASAYNMGREGDLFKDLDPIMEEPVLELDPMTVVSMISSGEDITTQSTNVSDISSIQSGHLLSENSTSSEYYSGGESDLFKAPVSVMEESILGCDPMTLAISKISCGEDVISAEMIEAADIKSFQNECLFSELSYEWKELMEKSTMCESSSKALDIKIPAIMKEENLSVESYGSITGSPMQKSVSSWSLSSMEWIDGEAMRSNFVDFQTIDFGAALGIKSAFSEGIIQTLGTVNTLGHSSLEQIPTVDNDTSEERKLMLSRYKIKKARRNFGRKIKYACRKALAENQPRVRGRFAKTEEAHMPLCQHFHRE</sequence>
<name>A0A3S3MHW9_9MAGN</name>
<evidence type="ECO:0000313" key="5">
    <source>
        <dbReference type="EMBL" id="RWR80277.1"/>
    </source>
</evidence>
<evidence type="ECO:0000313" key="6">
    <source>
        <dbReference type="Proteomes" id="UP000283530"/>
    </source>
</evidence>
<dbReference type="OrthoDB" id="10352215at2759"/>
<dbReference type="GO" id="GO:0003700">
    <property type="term" value="F:DNA-binding transcription factor activity"/>
    <property type="evidence" value="ECO:0007669"/>
    <property type="project" value="TreeGrafter"/>
</dbReference>
<dbReference type="Pfam" id="PF06203">
    <property type="entry name" value="CCT"/>
    <property type="match status" value="1"/>
</dbReference>
<comment type="subcellular location">
    <subcellularLocation>
        <location evidence="1 3">Nucleus</location>
    </subcellularLocation>
</comment>
<dbReference type="GO" id="GO:0005634">
    <property type="term" value="C:nucleus"/>
    <property type="evidence" value="ECO:0007669"/>
    <property type="project" value="UniProtKB-SubCell"/>
</dbReference>
<comment type="caution">
    <text evidence="5">The sequence shown here is derived from an EMBL/GenBank/DDBJ whole genome shotgun (WGS) entry which is preliminary data.</text>
</comment>
<dbReference type="PROSITE" id="PS51017">
    <property type="entry name" value="CCT"/>
    <property type="match status" value="1"/>
</dbReference>
<accession>A0A3S3MHW9</accession>
<dbReference type="AlphaFoldDB" id="A0A3S3MHW9"/>
<evidence type="ECO:0000256" key="3">
    <source>
        <dbReference type="PROSITE-ProRule" id="PRU00357"/>
    </source>
</evidence>
<feature type="domain" description="CCT" evidence="4">
    <location>
        <begin position="297"/>
        <end position="339"/>
    </location>
</feature>